<dbReference type="Proteomes" id="UP000436088">
    <property type="component" value="Unassembled WGS sequence"/>
</dbReference>
<protein>
    <submittedName>
        <fullName evidence="1">Uncharacterized protein</fullName>
    </submittedName>
</protein>
<evidence type="ECO:0000313" key="2">
    <source>
        <dbReference type="Proteomes" id="UP000436088"/>
    </source>
</evidence>
<evidence type="ECO:0000313" key="1">
    <source>
        <dbReference type="EMBL" id="KAE8656463.1"/>
    </source>
</evidence>
<keyword evidence="2" id="KW-1185">Reference proteome</keyword>
<dbReference type="AlphaFoldDB" id="A0A6A2WDM4"/>
<accession>A0A6A2WDM4</accession>
<organism evidence="1 2">
    <name type="scientific">Hibiscus syriacus</name>
    <name type="common">Rose of Sharon</name>
    <dbReference type="NCBI Taxonomy" id="106335"/>
    <lineage>
        <taxon>Eukaryota</taxon>
        <taxon>Viridiplantae</taxon>
        <taxon>Streptophyta</taxon>
        <taxon>Embryophyta</taxon>
        <taxon>Tracheophyta</taxon>
        <taxon>Spermatophyta</taxon>
        <taxon>Magnoliopsida</taxon>
        <taxon>eudicotyledons</taxon>
        <taxon>Gunneridae</taxon>
        <taxon>Pentapetalae</taxon>
        <taxon>rosids</taxon>
        <taxon>malvids</taxon>
        <taxon>Malvales</taxon>
        <taxon>Malvaceae</taxon>
        <taxon>Malvoideae</taxon>
        <taxon>Hibiscus</taxon>
    </lineage>
</organism>
<dbReference type="EMBL" id="VEPZ02001765">
    <property type="protein sequence ID" value="KAE8656463.1"/>
    <property type="molecule type" value="Genomic_DNA"/>
</dbReference>
<reference evidence="1" key="1">
    <citation type="submission" date="2019-09" db="EMBL/GenBank/DDBJ databases">
        <title>Draft genome information of white flower Hibiscus syriacus.</title>
        <authorList>
            <person name="Kim Y.-M."/>
        </authorList>
    </citation>
    <scope>NUCLEOTIDE SEQUENCE [LARGE SCALE GENOMIC DNA]</scope>
    <source>
        <strain evidence="1">YM2019G1</strain>
    </source>
</reference>
<proteinExistence type="predicted"/>
<name>A0A6A2WDM4_HIBSY</name>
<gene>
    <name evidence="1" type="ORF">F3Y22_tig00117000pilonHSYRG00112</name>
</gene>
<sequence length="69" mass="7661">MLATAMSLLWYQKAVEKGPLYAAIVMSKNWAGLTSVWSVATRCIQGALELCLRKAQLKTGDTRLSWRSS</sequence>
<comment type="caution">
    <text evidence="1">The sequence shown here is derived from an EMBL/GenBank/DDBJ whole genome shotgun (WGS) entry which is preliminary data.</text>
</comment>